<dbReference type="Proteomes" id="UP001497644">
    <property type="component" value="Chromosome 4"/>
</dbReference>
<proteinExistence type="predicted"/>
<organism evidence="1 2">
    <name type="scientific">Lasius platythorax</name>
    <dbReference type="NCBI Taxonomy" id="488582"/>
    <lineage>
        <taxon>Eukaryota</taxon>
        <taxon>Metazoa</taxon>
        <taxon>Ecdysozoa</taxon>
        <taxon>Arthropoda</taxon>
        <taxon>Hexapoda</taxon>
        <taxon>Insecta</taxon>
        <taxon>Pterygota</taxon>
        <taxon>Neoptera</taxon>
        <taxon>Endopterygota</taxon>
        <taxon>Hymenoptera</taxon>
        <taxon>Apocrita</taxon>
        <taxon>Aculeata</taxon>
        <taxon>Formicoidea</taxon>
        <taxon>Formicidae</taxon>
        <taxon>Formicinae</taxon>
        <taxon>Lasius</taxon>
        <taxon>Lasius</taxon>
    </lineage>
</organism>
<sequence>MKLSTRLSIIESIPDLECLFIPCIDLHSTSVPFRTVTTCNDGLCCKAEFLRTGTRECRMWVIGEIPSQEAGDGGRGQSGER</sequence>
<gene>
    <name evidence="1" type="ORF">LPLAT_LOCUS8995</name>
</gene>
<dbReference type="AlphaFoldDB" id="A0AAV2NTX7"/>
<reference evidence="1" key="1">
    <citation type="submission" date="2024-04" db="EMBL/GenBank/DDBJ databases">
        <authorList>
            <consortium name="Molecular Ecology Group"/>
        </authorList>
    </citation>
    <scope>NUCLEOTIDE SEQUENCE</scope>
</reference>
<name>A0AAV2NTX7_9HYME</name>
<evidence type="ECO:0000313" key="1">
    <source>
        <dbReference type="EMBL" id="CAL1683224.1"/>
    </source>
</evidence>
<protein>
    <submittedName>
        <fullName evidence="1">Uncharacterized protein</fullName>
    </submittedName>
</protein>
<keyword evidence="2" id="KW-1185">Reference proteome</keyword>
<dbReference type="EMBL" id="OZ034827">
    <property type="protein sequence ID" value="CAL1683224.1"/>
    <property type="molecule type" value="Genomic_DNA"/>
</dbReference>
<evidence type="ECO:0000313" key="2">
    <source>
        <dbReference type="Proteomes" id="UP001497644"/>
    </source>
</evidence>
<accession>A0AAV2NTX7</accession>